<reference evidence="1 2" key="1">
    <citation type="submission" date="2018-04" db="EMBL/GenBank/DDBJ databases">
        <title>WGS assembly of Panicum hallii var. hallii HAL2.</title>
        <authorList>
            <person name="Lovell J."/>
            <person name="Jenkins J."/>
            <person name="Lowry D."/>
            <person name="Mamidi S."/>
            <person name="Sreedasyam A."/>
            <person name="Weng X."/>
            <person name="Barry K."/>
            <person name="Bonette J."/>
            <person name="Campitelli B."/>
            <person name="Daum C."/>
            <person name="Gordon S."/>
            <person name="Gould B."/>
            <person name="Lipzen A."/>
            <person name="MacQueen A."/>
            <person name="Palacio-Mejia J."/>
            <person name="Plott C."/>
            <person name="Shakirov E."/>
            <person name="Shu S."/>
            <person name="Yoshinaga Y."/>
            <person name="Zane M."/>
            <person name="Rokhsar D."/>
            <person name="Grimwood J."/>
            <person name="Schmutz J."/>
            <person name="Juenger T."/>
        </authorList>
    </citation>
    <scope>NUCLEOTIDE SEQUENCE [LARGE SCALE GENOMIC DNA]</scope>
    <source>
        <strain evidence="2">cv. HAL2</strain>
    </source>
</reference>
<dbReference type="Proteomes" id="UP000244336">
    <property type="component" value="Chromosome 1"/>
</dbReference>
<evidence type="ECO:0000313" key="2">
    <source>
        <dbReference type="Proteomes" id="UP000244336"/>
    </source>
</evidence>
<sequence length="82" mass="9211">MDQAFVPMNRKTPIYVLGLRLWRDHLMMTSSEKIRERLTEAVKQRGGDDDELVAAVNKMLAELGADVSRLFFPAGVLHVTGP</sequence>
<dbReference type="SUPFAM" id="SSF74788">
    <property type="entry name" value="Cullin repeat-like"/>
    <property type="match status" value="1"/>
</dbReference>
<evidence type="ECO:0000313" key="1">
    <source>
        <dbReference type="EMBL" id="PUZ73980.1"/>
    </source>
</evidence>
<dbReference type="STRING" id="1504633.A0A2T7F1M0"/>
<organism evidence="1 2">
    <name type="scientific">Panicum hallii var. hallii</name>
    <dbReference type="NCBI Taxonomy" id="1504633"/>
    <lineage>
        <taxon>Eukaryota</taxon>
        <taxon>Viridiplantae</taxon>
        <taxon>Streptophyta</taxon>
        <taxon>Embryophyta</taxon>
        <taxon>Tracheophyta</taxon>
        <taxon>Spermatophyta</taxon>
        <taxon>Magnoliopsida</taxon>
        <taxon>Liliopsida</taxon>
        <taxon>Poales</taxon>
        <taxon>Poaceae</taxon>
        <taxon>PACMAD clade</taxon>
        <taxon>Panicoideae</taxon>
        <taxon>Panicodae</taxon>
        <taxon>Paniceae</taxon>
        <taxon>Panicinae</taxon>
        <taxon>Panicum</taxon>
        <taxon>Panicum sect. Panicum</taxon>
    </lineage>
</organism>
<keyword evidence="2" id="KW-1185">Reference proteome</keyword>
<dbReference type="Gramene" id="PUZ73980">
    <property type="protein sequence ID" value="PUZ73980"/>
    <property type="gene ID" value="GQ55_1G029400"/>
</dbReference>
<gene>
    <name evidence="1" type="ORF">GQ55_1G029400</name>
</gene>
<dbReference type="OrthoDB" id="27073at2759"/>
<protein>
    <submittedName>
        <fullName evidence="1">Uncharacterized protein</fullName>
    </submittedName>
</protein>
<name>A0A2T7F1M0_9POAL</name>
<dbReference type="EMBL" id="CM009749">
    <property type="protein sequence ID" value="PUZ73980.1"/>
    <property type="molecule type" value="Genomic_DNA"/>
</dbReference>
<dbReference type="InterPro" id="IPR016159">
    <property type="entry name" value="Cullin_repeat-like_dom_sf"/>
</dbReference>
<accession>A0A2T7F1M0</accession>
<proteinExistence type="predicted"/>
<dbReference type="AlphaFoldDB" id="A0A2T7F1M0"/>